<dbReference type="RefSeq" id="WP_274691192.1">
    <property type="nucleotide sequence ID" value="NZ_JAPMOU010000045.1"/>
</dbReference>
<proteinExistence type="predicted"/>
<dbReference type="Proteomes" id="UP001528823">
    <property type="component" value="Unassembled WGS sequence"/>
</dbReference>
<comment type="caution">
    <text evidence="1">The sequence shown here is derived from an EMBL/GenBank/DDBJ whole genome shotgun (WGS) entry which is preliminary data.</text>
</comment>
<accession>A0ABT5UES9</accession>
<keyword evidence="2" id="KW-1185">Reference proteome</keyword>
<dbReference type="InterPro" id="IPR008551">
    <property type="entry name" value="TANGO2"/>
</dbReference>
<dbReference type="EMBL" id="JAPMOU010000045">
    <property type="protein sequence ID" value="MDE1464884.1"/>
    <property type="molecule type" value="Genomic_DNA"/>
</dbReference>
<sequence length="265" mass="30392">MCTISWLVHSDHYEVFFNRDEQKSRAAALPPQLINHSPTLSLMPIDPVGGGSWLAATEYGQIIALLNLYQADIGEVSSEQQSRGLLVHQLASFTDWQAQQHWLKQLDYHLYRPFSLFIFTPIWHSQSQLKQLLVHQFDWDNQTFQQQQPEHPFFSSSSVATQTVLANRLACYEALRTSSNTSTSAQNESCALTSQDLLQLHRSHQPKASAYSICMHREDAQTVSFSHIKVNPLYTEFDYYPDSPCQPHEPQRFQLKNQVTDIPKA</sequence>
<reference evidence="1 2" key="1">
    <citation type="submission" date="2022-11" db="EMBL/GenBank/DDBJ databases">
        <title>Spartinivicinus poritis sp. nov., isolated from scleractinian coral Porites lutea.</title>
        <authorList>
            <person name="Zhang G."/>
            <person name="Cai L."/>
            <person name="Wei Q."/>
        </authorList>
    </citation>
    <scope>NUCLEOTIDE SEQUENCE [LARGE SCALE GENOMIC DNA]</scope>
    <source>
        <strain evidence="1 2">A2-2</strain>
    </source>
</reference>
<evidence type="ECO:0000313" key="2">
    <source>
        <dbReference type="Proteomes" id="UP001528823"/>
    </source>
</evidence>
<dbReference type="Pfam" id="PF05742">
    <property type="entry name" value="TANGO2"/>
    <property type="match status" value="1"/>
</dbReference>
<gene>
    <name evidence="1" type="ORF">ORQ98_23250</name>
</gene>
<protein>
    <submittedName>
        <fullName evidence="1">NRDE family protein</fullName>
    </submittedName>
</protein>
<name>A0ABT5UES9_9GAMM</name>
<evidence type="ECO:0000313" key="1">
    <source>
        <dbReference type="EMBL" id="MDE1464884.1"/>
    </source>
</evidence>
<organism evidence="1 2">
    <name type="scientific">Spartinivicinus poritis</name>
    <dbReference type="NCBI Taxonomy" id="2994640"/>
    <lineage>
        <taxon>Bacteria</taxon>
        <taxon>Pseudomonadati</taxon>
        <taxon>Pseudomonadota</taxon>
        <taxon>Gammaproteobacteria</taxon>
        <taxon>Oceanospirillales</taxon>
        <taxon>Zooshikellaceae</taxon>
        <taxon>Spartinivicinus</taxon>
    </lineage>
</organism>